<feature type="domain" description="TonB-dependent receptor plug" evidence="11">
    <location>
        <begin position="127"/>
        <end position="240"/>
    </location>
</feature>
<feature type="domain" description="TonB-dependent receptor-like beta-barrel" evidence="10">
    <location>
        <begin position="442"/>
        <end position="883"/>
    </location>
</feature>
<evidence type="ECO:0000313" key="13">
    <source>
        <dbReference type="Proteomes" id="UP000000310"/>
    </source>
</evidence>
<reference evidence="12 13" key="1">
    <citation type="journal article" date="2011" name="Stand. Genomic Sci.">
        <title>Complete genome sequence of the gliding, heparinolytic Pedobacter saltans type strain (113).</title>
        <authorList>
            <person name="Liolios K."/>
            <person name="Sikorski J."/>
            <person name="Lu M."/>
            <person name="Nolan M."/>
            <person name="Lapidus A."/>
            <person name="Lucas S."/>
            <person name="Hammon N."/>
            <person name="Deshpande S."/>
            <person name="Cheng J.F."/>
            <person name="Tapia R."/>
            <person name="Han C."/>
            <person name="Goodwin L."/>
            <person name="Pitluck S."/>
            <person name="Huntemann M."/>
            <person name="Ivanova N."/>
            <person name="Pagani I."/>
            <person name="Mavromatis K."/>
            <person name="Ovchinikova G."/>
            <person name="Pati A."/>
            <person name="Chen A."/>
            <person name="Palaniappan K."/>
            <person name="Land M."/>
            <person name="Hauser L."/>
            <person name="Brambilla E.M."/>
            <person name="Kotsyurbenko O."/>
            <person name="Rohde M."/>
            <person name="Tindall B.J."/>
            <person name="Abt B."/>
            <person name="Goker M."/>
            <person name="Detter J.C."/>
            <person name="Woyke T."/>
            <person name="Bristow J."/>
            <person name="Eisen J.A."/>
            <person name="Markowitz V."/>
            <person name="Hugenholtz P."/>
            <person name="Klenk H.P."/>
            <person name="Kyrpides N.C."/>
        </authorList>
    </citation>
    <scope>NUCLEOTIDE SEQUENCE [LARGE SCALE GENOMIC DNA]</scope>
    <source>
        <strain evidence="13">ATCC 51119 / DSM 12145 / JCM 21818 / LMG 10337 / NBRC 100064 / NCIMB 13643</strain>
    </source>
</reference>
<sequence length="1063" mass="117542">MPKFLKTGNACVKRILVLALVISFYTISIAYSQVRTITGKVTDSKNEPLVGVTIEVKESKKTTISDAYGNFKISLGPNDKMINFTYIGFEPKAIVIGTQKELKVVLSESVAQMNEVVVIGYGTVQRKDLTGSVGTVNIADLQKAPVKTFDEALGGRVAGVQVTSSEGQPGSGIDITIRGNNSITQSNYPLFVIDGFPVENAGDQAVNPLNTIDPNDIESIDVLKDASATAIYGARGANGVIIVTTKRGKIGAPVISYNAYYGIQENNKRLNSLNPYEFVKLQWEIDSVKTKGLYLKDGKTLDSYKEIKGINWEDQVTRIAPMSNHYLNLAGGSGKTRYSATLSYTGQDGVLINSGFKRTLGKFVLDQEINDKLKVGFNASYSNVQNYGTPTSTSGYVNETNMLFSVWSFRPVAVDPKLDLISEPIDPEVEQGANNTFNPVLTAKNELRENYGNSLNANGFIEYNLNKHLKFRFTGGYSSGIREYDVFNGQYSRAGFISNNSVSGSKTFYKNNGWQNSNTVTYSRRLNKSHYFDAMVGFTAEAGYSEAFGASAILLPNESLGLNGLDEGTPNLITSYGSEWKMASFLGRVNYKLFDRFLFTATIRADGSSRFQGKNVWGYFPSAAAAWQMEKESFMKNIPQISTSKLRISWGVTGNNAVSNFASYPAMAPVNTDAGNFYNNNPGYTYGGNYQLGLANISIGNPDLKWESTSQIDIGYNLGLFKDRLMFEADVYEKRTSDLLLNADMSPNTGYYRSIKNIGKVSNKGLELSLSYSPIIKKEFKWNSSFNIAFNRNKVIALAENQYYIASSQAWGDDWKNIPGYVAVVGQPIAQFYGLIYDGVYGYEDFIKVGQNYVLKNDVPSNNASNKTVQPGDIKYKDLNGDYIINDDDKTIIGNPVPKHTGGFSNNFTYKAFDLSVFLQWSYGNDILNANRVVFESAYKYGYNQWASYANRWTPDNQDSDIPGVAAIKGNAVKAYSSRIVEDGSFLRLKTVSLGYTLPKSTIQKIYMKSARVYLAAQNLYTFTNYSGYDPEVSVRRSALTPGFDFSAYPRARTLTFGITTTF</sequence>
<dbReference type="RefSeq" id="WP_013631110.1">
    <property type="nucleotide sequence ID" value="NC_015177.1"/>
</dbReference>
<dbReference type="InterPro" id="IPR000531">
    <property type="entry name" value="Beta-barrel_TonB"/>
</dbReference>
<reference evidence="13" key="2">
    <citation type="submission" date="2011-02" db="EMBL/GenBank/DDBJ databases">
        <title>The complete genome of Pedobacter saltans DSM 12145.</title>
        <authorList>
            <consortium name="US DOE Joint Genome Institute (JGI-PGF)"/>
            <person name="Lucas S."/>
            <person name="Copeland A."/>
            <person name="Lapidus A."/>
            <person name="Bruce D."/>
            <person name="Goodwin L."/>
            <person name="Pitluck S."/>
            <person name="Kyrpides N."/>
            <person name="Mavromatis K."/>
            <person name="Pagani I."/>
            <person name="Ivanova N."/>
            <person name="Ovchinnikova G."/>
            <person name="Lu M."/>
            <person name="Detter J.C."/>
            <person name="Han C."/>
            <person name="Land M."/>
            <person name="Hauser L."/>
            <person name="Markowitz V."/>
            <person name="Cheng J.-F."/>
            <person name="Hugenholtz P."/>
            <person name="Woyke T."/>
            <person name="Wu D."/>
            <person name="Tindall B."/>
            <person name="Pomrenke H.G."/>
            <person name="Brambilla E."/>
            <person name="Klenk H.-P."/>
            <person name="Eisen J.A."/>
        </authorList>
    </citation>
    <scope>NUCLEOTIDE SEQUENCE [LARGE SCALE GENOMIC DNA]</scope>
    <source>
        <strain evidence="13">ATCC 51119 / DSM 12145 / JCM 21818 / LMG 10337 / NBRC 100064 / NCIMB 13643</strain>
    </source>
</reference>
<gene>
    <name evidence="12" type="ordered locus">Pedsa_0018</name>
</gene>
<dbReference type="InterPro" id="IPR039426">
    <property type="entry name" value="TonB-dep_rcpt-like"/>
</dbReference>
<keyword evidence="3 8" id="KW-1134">Transmembrane beta strand</keyword>
<dbReference type="Gene3D" id="2.40.170.20">
    <property type="entry name" value="TonB-dependent receptor, beta-barrel domain"/>
    <property type="match status" value="1"/>
</dbReference>
<organism evidence="12 13">
    <name type="scientific">Pseudopedobacter saltans (strain ATCC 51119 / DSM 12145 / JCM 21818 / CCUG 39354 / LMG 10337 / NBRC 100064 / NCIMB 13643)</name>
    <name type="common">Pedobacter saltans</name>
    <dbReference type="NCBI Taxonomy" id="762903"/>
    <lineage>
        <taxon>Bacteria</taxon>
        <taxon>Pseudomonadati</taxon>
        <taxon>Bacteroidota</taxon>
        <taxon>Sphingobacteriia</taxon>
        <taxon>Sphingobacteriales</taxon>
        <taxon>Sphingobacteriaceae</taxon>
        <taxon>Pseudopedobacter</taxon>
    </lineage>
</organism>
<comment type="similarity">
    <text evidence="8 9">Belongs to the TonB-dependent receptor family.</text>
</comment>
<evidence type="ECO:0000256" key="1">
    <source>
        <dbReference type="ARBA" id="ARBA00004571"/>
    </source>
</evidence>
<dbReference type="InterPro" id="IPR012910">
    <property type="entry name" value="Plug_dom"/>
</dbReference>
<keyword evidence="5 9" id="KW-0798">TonB box</keyword>
<dbReference type="InterPro" id="IPR036942">
    <property type="entry name" value="Beta-barrel_TonB_sf"/>
</dbReference>
<dbReference type="HOGENOM" id="CLU_004317_0_1_10"/>
<keyword evidence="2 8" id="KW-0813">Transport</keyword>
<dbReference type="Pfam" id="PF13715">
    <property type="entry name" value="CarbopepD_reg_2"/>
    <property type="match status" value="1"/>
</dbReference>
<dbReference type="NCBIfam" id="TIGR04056">
    <property type="entry name" value="OMP_RagA_SusC"/>
    <property type="match status" value="1"/>
</dbReference>
<keyword evidence="12" id="KW-0675">Receptor</keyword>
<evidence type="ECO:0000313" key="12">
    <source>
        <dbReference type="EMBL" id="ADY50607.1"/>
    </source>
</evidence>
<dbReference type="Pfam" id="PF00593">
    <property type="entry name" value="TonB_dep_Rec_b-barrel"/>
    <property type="match status" value="1"/>
</dbReference>
<dbReference type="InterPro" id="IPR023997">
    <property type="entry name" value="TonB-dep_OMP_SusC/RagA_CS"/>
</dbReference>
<evidence type="ECO:0000256" key="9">
    <source>
        <dbReference type="RuleBase" id="RU003357"/>
    </source>
</evidence>
<dbReference type="Gene3D" id="2.60.40.1120">
    <property type="entry name" value="Carboxypeptidase-like, regulatory domain"/>
    <property type="match status" value="1"/>
</dbReference>
<dbReference type="OrthoDB" id="9768177at2"/>
<evidence type="ECO:0000256" key="7">
    <source>
        <dbReference type="ARBA" id="ARBA00023237"/>
    </source>
</evidence>
<dbReference type="Pfam" id="PF07715">
    <property type="entry name" value="Plug"/>
    <property type="match status" value="1"/>
</dbReference>
<dbReference type="Gene3D" id="2.170.130.10">
    <property type="entry name" value="TonB-dependent receptor, plug domain"/>
    <property type="match status" value="1"/>
</dbReference>
<dbReference type="InterPro" id="IPR008969">
    <property type="entry name" value="CarboxyPept-like_regulatory"/>
</dbReference>
<accession>F0SC22</accession>
<dbReference type="PROSITE" id="PS52016">
    <property type="entry name" value="TONB_DEPENDENT_REC_3"/>
    <property type="match status" value="1"/>
</dbReference>
<dbReference type="KEGG" id="psn:Pedsa_0018"/>
<dbReference type="eggNOG" id="COG1629">
    <property type="taxonomic scope" value="Bacteria"/>
</dbReference>
<dbReference type="FunFam" id="2.170.130.10:FF:000008">
    <property type="entry name" value="SusC/RagA family TonB-linked outer membrane protein"/>
    <property type="match status" value="1"/>
</dbReference>
<dbReference type="AlphaFoldDB" id="F0SC22"/>
<dbReference type="InterPro" id="IPR023996">
    <property type="entry name" value="TonB-dep_OMP_SusC/RagA"/>
</dbReference>
<evidence type="ECO:0000256" key="5">
    <source>
        <dbReference type="ARBA" id="ARBA00023077"/>
    </source>
</evidence>
<comment type="subcellular location">
    <subcellularLocation>
        <location evidence="1 8">Cell outer membrane</location>
        <topology evidence="1 8">Multi-pass membrane protein</topology>
    </subcellularLocation>
</comment>
<evidence type="ECO:0000256" key="4">
    <source>
        <dbReference type="ARBA" id="ARBA00022692"/>
    </source>
</evidence>
<evidence type="ECO:0000259" key="10">
    <source>
        <dbReference type="Pfam" id="PF00593"/>
    </source>
</evidence>
<evidence type="ECO:0000256" key="2">
    <source>
        <dbReference type="ARBA" id="ARBA00022448"/>
    </source>
</evidence>
<proteinExistence type="inferred from homology"/>
<dbReference type="Proteomes" id="UP000000310">
    <property type="component" value="Chromosome"/>
</dbReference>
<evidence type="ECO:0000259" key="11">
    <source>
        <dbReference type="Pfam" id="PF07715"/>
    </source>
</evidence>
<dbReference type="SUPFAM" id="SSF56935">
    <property type="entry name" value="Porins"/>
    <property type="match status" value="1"/>
</dbReference>
<keyword evidence="4 8" id="KW-0812">Transmembrane</keyword>
<evidence type="ECO:0000256" key="6">
    <source>
        <dbReference type="ARBA" id="ARBA00023136"/>
    </source>
</evidence>
<evidence type="ECO:0000256" key="8">
    <source>
        <dbReference type="PROSITE-ProRule" id="PRU01360"/>
    </source>
</evidence>
<dbReference type="STRING" id="762903.Pedsa_0018"/>
<dbReference type="EMBL" id="CP002545">
    <property type="protein sequence ID" value="ADY50607.1"/>
    <property type="molecule type" value="Genomic_DNA"/>
</dbReference>
<dbReference type="GO" id="GO:0009279">
    <property type="term" value="C:cell outer membrane"/>
    <property type="evidence" value="ECO:0007669"/>
    <property type="project" value="UniProtKB-SubCell"/>
</dbReference>
<name>F0SC22_PSESL</name>
<evidence type="ECO:0000256" key="3">
    <source>
        <dbReference type="ARBA" id="ARBA00022452"/>
    </source>
</evidence>
<dbReference type="SUPFAM" id="SSF49464">
    <property type="entry name" value="Carboxypeptidase regulatory domain-like"/>
    <property type="match status" value="1"/>
</dbReference>
<protein>
    <submittedName>
        <fullName evidence="12">TonB-dependent receptor plug</fullName>
    </submittedName>
</protein>
<dbReference type="InterPro" id="IPR037066">
    <property type="entry name" value="Plug_dom_sf"/>
</dbReference>
<keyword evidence="7 8" id="KW-0998">Cell outer membrane</keyword>
<keyword evidence="6 8" id="KW-0472">Membrane</keyword>
<keyword evidence="13" id="KW-1185">Reference proteome</keyword>
<dbReference type="NCBIfam" id="TIGR04057">
    <property type="entry name" value="SusC_RagA_signa"/>
    <property type="match status" value="1"/>
</dbReference>